<dbReference type="GO" id="GO:0006310">
    <property type="term" value="P:DNA recombination"/>
    <property type="evidence" value="ECO:0007669"/>
    <property type="project" value="UniProtKB-KW"/>
</dbReference>
<dbReference type="EMBL" id="ONZG01000011">
    <property type="protein sequence ID" value="SPJ30455.1"/>
    <property type="molecule type" value="Genomic_DNA"/>
</dbReference>
<gene>
    <name evidence="4" type="primary">xerC_4</name>
    <name evidence="4" type="ORF">TRM7615_03989</name>
</gene>
<dbReference type="RefSeq" id="WP_235824147.1">
    <property type="nucleotide sequence ID" value="NZ_ONZG01000011.1"/>
</dbReference>
<name>A0A2R8CDD5_9RHOB</name>
<keyword evidence="5" id="KW-1185">Reference proteome</keyword>
<dbReference type="GO" id="GO:0003677">
    <property type="term" value="F:DNA binding"/>
    <property type="evidence" value="ECO:0007669"/>
    <property type="project" value="InterPro"/>
</dbReference>
<reference evidence="5" key="1">
    <citation type="submission" date="2018-03" db="EMBL/GenBank/DDBJ databases">
        <authorList>
            <person name="Rodrigo-Torres L."/>
            <person name="Arahal R. D."/>
            <person name="Lucena T."/>
        </authorList>
    </citation>
    <scope>NUCLEOTIDE SEQUENCE [LARGE SCALE GENOMIC DNA]</scope>
    <source>
        <strain evidence="5">CECT 7615</strain>
    </source>
</reference>
<feature type="domain" description="Tyr recombinase" evidence="3">
    <location>
        <begin position="232"/>
        <end position="402"/>
    </location>
</feature>
<dbReference type="PANTHER" id="PTHR30349:SF64">
    <property type="entry name" value="PROPHAGE INTEGRASE INTD-RELATED"/>
    <property type="match status" value="1"/>
</dbReference>
<dbReference type="InterPro" id="IPR011010">
    <property type="entry name" value="DNA_brk_join_enz"/>
</dbReference>
<protein>
    <submittedName>
        <fullName evidence="4">Tyrosine recombinase XerC</fullName>
    </submittedName>
</protein>
<sequence length="407" mass="45545">MQKSKEGTALFFNETELTGRVLTTNGEKQVFTYRGKAYAKSVTEFVADIDGTDFIDRVRDRICEMGHFAVLYTTHSYTRKRSENGDFFRIIVPLERPFLVEEHGGNPGVAARHWLSRYVGLSKVLGIEDLDLSAAKFVQMKYMPRRASSDAQFKHYMVAGRALSVEEMPVEENLLEFKVAGSTERTCRRQTGLQDGTIWTQLGKLMTCLNWAEKTGLIDRAPYIERPSKPAPNERYLNRQEIAQLLAVECAPHTKLAIRLMLSTAARVTAVLELTWDRVDFERGQVNLRTGEGQRKGRAIVPITESLRVALVEARKAALSDYVIEWAGGPVKSIKKGFRAAAVDAGLLDVSPHVLRHTAAVHMAEAGIAIEEIAQFLGHSDSRITASVYACYSPEHLRKAARALEFD</sequence>
<dbReference type="InterPro" id="IPR050090">
    <property type="entry name" value="Tyrosine_recombinase_XerCD"/>
</dbReference>
<organism evidence="4 5">
    <name type="scientific">Falsiruegeria mediterranea M17</name>
    <dbReference type="NCBI Taxonomy" id="1200281"/>
    <lineage>
        <taxon>Bacteria</taxon>
        <taxon>Pseudomonadati</taxon>
        <taxon>Pseudomonadota</taxon>
        <taxon>Alphaproteobacteria</taxon>
        <taxon>Rhodobacterales</taxon>
        <taxon>Roseobacteraceae</taxon>
        <taxon>Falsiruegeria</taxon>
    </lineage>
</organism>
<accession>A0A2R8CDD5</accession>
<evidence type="ECO:0000256" key="2">
    <source>
        <dbReference type="ARBA" id="ARBA00023172"/>
    </source>
</evidence>
<dbReference type="AlphaFoldDB" id="A0A2R8CDD5"/>
<proteinExistence type="predicted"/>
<dbReference type="Pfam" id="PF00589">
    <property type="entry name" value="Phage_integrase"/>
    <property type="match status" value="1"/>
</dbReference>
<evidence type="ECO:0000259" key="3">
    <source>
        <dbReference type="PROSITE" id="PS51898"/>
    </source>
</evidence>
<dbReference type="InterPro" id="IPR013762">
    <property type="entry name" value="Integrase-like_cat_sf"/>
</dbReference>
<dbReference type="PROSITE" id="PS51898">
    <property type="entry name" value="TYR_RECOMBINASE"/>
    <property type="match status" value="1"/>
</dbReference>
<evidence type="ECO:0000313" key="4">
    <source>
        <dbReference type="EMBL" id="SPJ30455.1"/>
    </source>
</evidence>
<dbReference type="InterPro" id="IPR002104">
    <property type="entry name" value="Integrase_catalytic"/>
</dbReference>
<dbReference type="SUPFAM" id="SSF56349">
    <property type="entry name" value="DNA breaking-rejoining enzymes"/>
    <property type="match status" value="1"/>
</dbReference>
<keyword evidence="1" id="KW-0229">DNA integration</keyword>
<keyword evidence="2" id="KW-0233">DNA recombination</keyword>
<dbReference type="CDD" id="cd00796">
    <property type="entry name" value="INT_Rci_Hp1_C"/>
    <property type="match status" value="1"/>
</dbReference>
<dbReference type="Proteomes" id="UP000244898">
    <property type="component" value="Unassembled WGS sequence"/>
</dbReference>
<dbReference type="Gene3D" id="1.10.443.10">
    <property type="entry name" value="Intergrase catalytic core"/>
    <property type="match status" value="1"/>
</dbReference>
<evidence type="ECO:0000256" key="1">
    <source>
        <dbReference type="ARBA" id="ARBA00022908"/>
    </source>
</evidence>
<dbReference type="GO" id="GO:0015074">
    <property type="term" value="P:DNA integration"/>
    <property type="evidence" value="ECO:0007669"/>
    <property type="project" value="UniProtKB-KW"/>
</dbReference>
<evidence type="ECO:0000313" key="5">
    <source>
        <dbReference type="Proteomes" id="UP000244898"/>
    </source>
</evidence>
<dbReference type="PANTHER" id="PTHR30349">
    <property type="entry name" value="PHAGE INTEGRASE-RELATED"/>
    <property type="match status" value="1"/>
</dbReference>